<dbReference type="AlphaFoldDB" id="A0A0E9W8F1"/>
<reference evidence="1" key="2">
    <citation type="journal article" date="2015" name="Fish Shellfish Immunol.">
        <title>Early steps in the European eel (Anguilla anguilla)-Vibrio vulnificus interaction in the gills: Role of the RtxA13 toxin.</title>
        <authorList>
            <person name="Callol A."/>
            <person name="Pajuelo D."/>
            <person name="Ebbesson L."/>
            <person name="Teles M."/>
            <person name="MacKenzie S."/>
            <person name="Amaro C."/>
        </authorList>
    </citation>
    <scope>NUCLEOTIDE SEQUENCE</scope>
</reference>
<sequence>MEPGNNPVSSLNSTMGSCYIKNKQTMAIADNGAIRTNFSLLKGINLQAARAIFSPNSSL</sequence>
<protein>
    <submittedName>
        <fullName evidence="1">Uncharacterized protein</fullName>
    </submittedName>
</protein>
<name>A0A0E9W8F1_ANGAN</name>
<evidence type="ECO:0000313" key="1">
    <source>
        <dbReference type="EMBL" id="JAH86669.1"/>
    </source>
</evidence>
<dbReference type="EMBL" id="GBXM01021908">
    <property type="protein sequence ID" value="JAH86669.1"/>
    <property type="molecule type" value="Transcribed_RNA"/>
</dbReference>
<reference evidence="1" key="1">
    <citation type="submission" date="2014-11" db="EMBL/GenBank/DDBJ databases">
        <authorList>
            <person name="Amaro Gonzalez C."/>
        </authorList>
    </citation>
    <scope>NUCLEOTIDE SEQUENCE</scope>
</reference>
<proteinExistence type="predicted"/>
<organism evidence="1">
    <name type="scientific">Anguilla anguilla</name>
    <name type="common">European freshwater eel</name>
    <name type="synonym">Muraena anguilla</name>
    <dbReference type="NCBI Taxonomy" id="7936"/>
    <lineage>
        <taxon>Eukaryota</taxon>
        <taxon>Metazoa</taxon>
        <taxon>Chordata</taxon>
        <taxon>Craniata</taxon>
        <taxon>Vertebrata</taxon>
        <taxon>Euteleostomi</taxon>
        <taxon>Actinopterygii</taxon>
        <taxon>Neopterygii</taxon>
        <taxon>Teleostei</taxon>
        <taxon>Anguilliformes</taxon>
        <taxon>Anguillidae</taxon>
        <taxon>Anguilla</taxon>
    </lineage>
</organism>
<accession>A0A0E9W8F1</accession>